<dbReference type="EMBL" id="MU002209">
    <property type="protein sequence ID" value="KAF2788511.1"/>
    <property type="molecule type" value="Genomic_DNA"/>
</dbReference>
<organism evidence="1 2">
    <name type="scientific">Melanomma pulvis-pyrius CBS 109.77</name>
    <dbReference type="NCBI Taxonomy" id="1314802"/>
    <lineage>
        <taxon>Eukaryota</taxon>
        <taxon>Fungi</taxon>
        <taxon>Dikarya</taxon>
        <taxon>Ascomycota</taxon>
        <taxon>Pezizomycotina</taxon>
        <taxon>Dothideomycetes</taxon>
        <taxon>Pleosporomycetidae</taxon>
        <taxon>Pleosporales</taxon>
        <taxon>Melanommataceae</taxon>
        <taxon>Melanomma</taxon>
    </lineage>
</organism>
<name>A0A6A6WX69_9PLEO</name>
<evidence type="ECO:0000313" key="1">
    <source>
        <dbReference type="EMBL" id="KAF2788511.1"/>
    </source>
</evidence>
<dbReference type="AlphaFoldDB" id="A0A6A6WX69"/>
<keyword evidence="2" id="KW-1185">Reference proteome</keyword>
<accession>A0A6A6WX69</accession>
<proteinExistence type="predicted"/>
<reference evidence="1" key="1">
    <citation type="journal article" date="2020" name="Stud. Mycol.">
        <title>101 Dothideomycetes genomes: a test case for predicting lifestyles and emergence of pathogens.</title>
        <authorList>
            <person name="Haridas S."/>
            <person name="Albert R."/>
            <person name="Binder M."/>
            <person name="Bloem J."/>
            <person name="Labutti K."/>
            <person name="Salamov A."/>
            <person name="Andreopoulos B."/>
            <person name="Baker S."/>
            <person name="Barry K."/>
            <person name="Bills G."/>
            <person name="Bluhm B."/>
            <person name="Cannon C."/>
            <person name="Castanera R."/>
            <person name="Culley D."/>
            <person name="Daum C."/>
            <person name="Ezra D."/>
            <person name="Gonzalez J."/>
            <person name="Henrissat B."/>
            <person name="Kuo A."/>
            <person name="Liang C."/>
            <person name="Lipzen A."/>
            <person name="Lutzoni F."/>
            <person name="Magnuson J."/>
            <person name="Mondo S."/>
            <person name="Nolan M."/>
            <person name="Ohm R."/>
            <person name="Pangilinan J."/>
            <person name="Park H.-J."/>
            <person name="Ramirez L."/>
            <person name="Alfaro M."/>
            <person name="Sun H."/>
            <person name="Tritt A."/>
            <person name="Yoshinaga Y."/>
            <person name="Zwiers L.-H."/>
            <person name="Turgeon B."/>
            <person name="Goodwin S."/>
            <person name="Spatafora J."/>
            <person name="Crous P."/>
            <person name="Grigoriev I."/>
        </authorList>
    </citation>
    <scope>NUCLEOTIDE SEQUENCE</scope>
    <source>
        <strain evidence="1">CBS 109.77</strain>
    </source>
</reference>
<gene>
    <name evidence="1" type="ORF">K505DRAFT_366398</name>
</gene>
<protein>
    <submittedName>
        <fullName evidence="1">Uncharacterized protein</fullName>
    </submittedName>
</protein>
<evidence type="ECO:0000313" key="2">
    <source>
        <dbReference type="Proteomes" id="UP000799757"/>
    </source>
</evidence>
<sequence>MTNIIANVVTVDNSKPSYKVFTGQDSDGRVKLHLHVSGQMTNPKERATNAYYPNQQTQIIDGKDGETKVVTIFQEHGWFTSEAIFRQICLNQPVPLRQTEQESFEEWRSAVLSAASNDKAHWTSHWM</sequence>
<dbReference type="Proteomes" id="UP000799757">
    <property type="component" value="Unassembled WGS sequence"/>
</dbReference>